<sequence length="91" mass="10440">MTGNARLSEFKSRKLGVRIPDNSEGRRDTVLQKWSQKITSFQKRSTGERGRKSRINDGVGQENIKCGSVQFEKFNKISSRYNLSEFASRKP</sequence>
<evidence type="ECO:0000313" key="2">
    <source>
        <dbReference type="Proteomes" id="UP000827892"/>
    </source>
</evidence>
<protein>
    <submittedName>
        <fullName evidence="1">Uncharacterized protein</fullName>
    </submittedName>
</protein>
<organism evidence="1 2">
    <name type="scientific">Caenorhabditis briggsae</name>
    <dbReference type="NCBI Taxonomy" id="6238"/>
    <lineage>
        <taxon>Eukaryota</taxon>
        <taxon>Metazoa</taxon>
        <taxon>Ecdysozoa</taxon>
        <taxon>Nematoda</taxon>
        <taxon>Chromadorea</taxon>
        <taxon>Rhabditida</taxon>
        <taxon>Rhabditina</taxon>
        <taxon>Rhabditomorpha</taxon>
        <taxon>Rhabditoidea</taxon>
        <taxon>Rhabditidae</taxon>
        <taxon>Peloderinae</taxon>
        <taxon>Caenorhabditis</taxon>
    </lineage>
</organism>
<dbReference type="Proteomes" id="UP000827892">
    <property type="component" value="Chromosome I"/>
</dbReference>
<proteinExistence type="predicted"/>
<reference evidence="1 2" key="1">
    <citation type="submission" date="2022-05" db="EMBL/GenBank/DDBJ databases">
        <title>Chromosome-level reference genomes for two strains of Caenorhabditis briggsae: an improved platform for comparative genomics.</title>
        <authorList>
            <person name="Stevens L."/>
            <person name="Andersen E.C."/>
        </authorList>
    </citation>
    <scope>NUCLEOTIDE SEQUENCE [LARGE SCALE GENOMIC DNA]</scope>
    <source>
        <strain evidence="1">QX1410_ONT</strain>
        <tissue evidence="1">Whole-organism</tissue>
    </source>
</reference>
<dbReference type="EMBL" id="CP090891">
    <property type="protein sequence ID" value="ULU10023.1"/>
    <property type="molecule type" value="Genomic_DNA"/>
</dbReference>
<name>A0AAE9DQN2_CAEBR</name>
<accession>A0AAE9DQN2</accession>
<dbReference type="AlphaFoldDB" id="A0AAE9DQN2"/>
<evidence type="ECO:0000313" key="1">
    <source>
        <dbReference type="EMBL" id="ULU10023.1"/>
    </source>
</evidence>
<gene>
    <name evidence="1" type="ORF">L3Y34_014398</name>
</gene>